<dbReference type="EMBL" id="WJHE01000577">
    <property type="protein sequence ID" value="MST33385.1"/>
    <property type="molecule type" value="Genomic_DNA"/>
</dbReference>
<gene>
    <name evidence="2" type="ORF">GHK86_11735</name>
</gene>
<dbReference type="GO" id="GO:0032259">
    <property type="term" value="P:methylation"/>
    <property type="evidence" value="ECO:0007669"/>
    <property type="project" value="UniProtKB-KW"/>
</dbReference>
<feature type="domain" description="Methyltransferase type 11" evidence="1">
    <location>
        <begin position="3"/>
        <end position="49"/>
    </location>
</feature>
<dbReference type="CDD" id="cd02440">
    <property type="entry name" value="AdoMet_MTases"/>
    <property type="match status" value="1"/>
</dbReference>
<keyword evidence="3" id="KW-1185">Reference proteome</keyword>
<dbReference type="SUPFAM" id="SSF53335">
    <property type="entry name" value="S-adenosyl-L-methionine-dependent methyltransferases"/>
    <property type="match status" value="1"/>
</dbReference>
<dbReference type="InterPro" id="IPR013216">
    <property type="entry name" value="Methyltransf_11"/>
</dbReference>
<name>A0ABW9QU57_9ACTN</name>
<dbReference type="InterPro" id="IPR029063">
    <property type="entry name" value="SAM-dependent_MTases_sf"/>
</dbReference>
<accession>A0ABW9QU57</accession>
<dbReference type="Pfam" id="PF08241">
    <property type="entry name" value="Methyltransf_11"/>
    <property type="match status" value="1"/>
</dbReference>
<evidence type="ECO:0000259" key="1">
    <source>
        <dbReference type="Pfam" id="PF08241"/>
    </source>
</evidence>
<evidence type="ECO:0000313" key="3">
    <source>
        <dbReference type="Proteomes" id="UP000437736"/>
    </source>
</evidence>
<feature type="non-terminal residue" evidence="2">
    <location>
        <position position="1"/>
    </location>
</feature>
<dbReference type="GO" id="GO:0008168">
    <property type="term" value="F:methyltransferase activity"/>
    <property type="evidence" value="ECO:0007669"/>
    <property type="project" value="UniProtKB-KW"/>
</dbReference>
<comment type="caution">
    <text evidence="2">The sequence shown here is derived from an EMBL/GenBank/DDBJ whole genome shotgun (WGS) entry which is preliminary data.</text>
</comment>
<dbReference type="Proteomes" id="UP000437736">
    <property type="component" value="Unassembled WGS sequence"/>
</dbReference>
<keyword evidence="2" id="KW-0808">Transferase</keyword>
<protein>
    <submittedName>
        <fullName evidence="2">Methyltransferase domain-containing protein</fullName>
    </submittedName>
</protein>
<evidence type="ECO:0000313" key="2">
    <source>
        <dbReference type="EMBL" id="MST33385.1"/>
    </source>
</evidence>
<proteinExistence type="predicted"/>
<organism evidence="2 3">
    <name type="scientific">Acidiferrimicrobium australe</name>
    <dbReference type="NCBI Taxonomy" id="2664430"/>
    <lineage>
        <taxon>Bacteria</taxon>
        <taxon>Bacillati</taxon>
        <taxon>Actinomycetota</taxon>
        <taxon>Acidimicrobiia</taxon>
        <taxon>Acidimicrobiales</taxon>
        <taxon>Acidimicrobiaceae</taxon>
        <taxon>Acidiferrimicrobium</taxon>
    </lineage>
</organism>
<reference evidence="2 3" key="1">
    <citation type="submission" date="2019-11" db="EMBL/GenBank/DDBJ databases">
        <title>Acidiferrimicrobium australis gen. nov., sp. nov., an acidophilic and obligately heterotrophic, member of the Actinobacteria that catalyses dissimilatory oxido- reduction of iron isolated from metal-rich acidic water in Chile.</title>
        <authorList>
            <person name="Gonzalez D."/>
            <person name="Huber K."/>
            <person name="Hedrich S."/>
            <person name="Rojas-Villalobos C."/>
            <person name="Quatrini R."/>
            <person name="Dinamarca M.A."/>
            <person name="Schwarz A."/>
            <person name="Canales C."/>
            <person name="Nancucheo I."/>
        </authorList>
    </citation>
    <scope>NUCLEOTIDE SEQUENCE [LARGE SCALE GENOMIC DNA]</scope>
    <source>
        <strain evidence="2 3">USS-CCA1</strain>
    </source>
</reference>
<keyword evidence="2" id="KW-0489">Methyltransferase</keyword>
<sequence length="154" mass="16672">ARGEAAALPLRDGAVDAAVACLVFEHIEAVDAALAEVGRVLAPGGRFVFLLNHPLLQVPESGWIDDTILGEQYWRIGPYLREDSRVEEVAKDVWIPFIHRPLSRYVNGIVAAGLVLTGMEEPAPPPGFLALAAEYAEAATIPRLLVLRAEKLGR</sequence>
<dbReference type="Gene3D" id="3.40.50.150">
    <property type="entry name" value="Vaccinia Virus protein VP39"/>
    <property type="match status" value="1"/>
</dbReference>